<dbReference type="AlphaFoldDB" id="L8GFU5"/>
<organism evidence="1 2">
    <name type="scientific">Acanthamoeba castellanii (strain ATCC 30010 / Neff)</name>
    <dbReference type="NCBI Taxonomy" id="1257118"/>
    <lineage>
        <taxon>Eukaryota</taxon>
        <taxon>Amoebozoa</taxon>
        <taxon>Discosea</taxon>
        <taxon>Longamoebia</taxon>
        <taxon>Centramoebida</taxon>
        <taxon>Acanthamoebidae</taxon>
        <taxon>Acanthamoeba</taxon>
    </lineage>
</organism>
<keyword evidence="2" id="KW-1185">Reference proteome</keyword>
<evidence type="ECO:0000313" key="1">
    <source>
        <dbReference type="EMBL" id="ELR11960.1"/>
    </source>
</evidence>
<name>L8GFU5_ACACF</name>
<protein>
    <submittedName>
        <fullName evidence="1">Uncharacterized protein</fullName>
    </submittedName>
</protein>
<accession>L8GFU5</accession>
<gene>
    <name evidence="1" type="ORF">ACA1_400250</name>
</gene>
<dbReference type="EMBL" id="KB008145">
    <property type="protein sequence ID" value="ELR11960.1"/>
    <property type="molecule type" value="Genomic_DNA"/>
</dbReference>
<dbReference type="OMA" id="ECIENCC"/>
<sequence length="197" mass="23144">MESTPDQDKGATTQGSPRHVFISASFLHREFRAVPLEVMQSAIFFFGSKRSWGMLTYIFTLDEVFPENERERKESLRQPTRYYAFPEDFKQLILEKEKAGLLYWLKPDQDYRKVSAFLEQIVDPVTGQPYAPLILDDQWWKHTYDRSMARSCPPPDSFRVIHNYKLGDHDYAPTMELLVQSNHNLVPVLSWSDHVKK</sequence>
<dbReference type="Proteomes" id="UP000011083">
    <property type="component" value="Unassembled WGS sequence"/>
</dbReference>
<evidence type="ECO:0000313" key="2">
    <source>
        <dbReference type="Proteomes" id="UP000011083"/>
    </source>
</evidence>
<dbReference type="OrthoDB" id="432217at2759"/>
<dbReference type="GeneID" id="14912436"/>
<dbReference type="RefSeq" id="XP_004333973.1">
    <property type="nucleotide sequence ID" value="XM_004333925.1"/>
</dbReference>
<proteinExistence type="predicted"/>
<reference evidence="1 2" key="1">
    <citation type="journal article" date="2013" name="Genome Biol.">
        <title>Genome of Acanthamoeba castellanii highlights extensive lateral gene transfer and early evolution of tyrosine kinase signaling.</title>
        <authorList>
            <person name="Clarke M."/>
            <person name="Lohan A.J."/>
            <person name="Liu B."/>
            <person name="Lagkouvardos I."/>
            <person name="Roy S."/>
            <person name="Zafar N."/>
            <person name="Bertelli C."/>
            <person name="Schilde C."/>
            <person name="Kianianmomeni A."/>
            <person name="Burglin T.R."/>
            <person name="Frech C."/>
            <person name="Turcotte B."/>
            <person name="Kopec K.O."/>
            <person name="Synnott J.M."/>
            <person name="Choo C."/>
            <person name="Paponov I."/>
            <person name="Finkler A."/>
            <person name="Soon Heng Tan C."/>
            <person name="Hutchins A.P."/>
            <person name="Weinmeier T."/>
            <person name="Rattei T."/>
            <person name="Chu J.S."/>
            <person name="Gimenez G."/>
            <person name="Irimia M."/>
            <person name="Rigden D.J."/>
            <person name="Fitzpatrick D.A."/>
            <person name="Lorenzo-Morales J."/>
            <person name="Bateman A."/>
            <person name="Chiu C.H."/>
            <person name="Tang P."/>
            <person name="Hegemann P."/>
            <person name="Fromm H."/>
            <person name="Raoult D."/>
            <person name="Greub G."/>
            <person name="Miranda-Saavedra D."/>
            <person name="Chen N."/>
            <person name="Nash P."/>
            <person name="Ginger M.L."/>
            <person name="Horn M."/>
            <person name="Schaap P."/>
            <person name="Caler L."/>
            <person name="Loftus B."/>
        </authorList>
    </citation>
    <scope>NUCLEOTIDE SEQUENCE [LARGE SCALE GENOMIC DNA]</scope>
    <source>
        <strain evidence="1 2">Neff</strain>
    </source>
</reference>
<dbReference type="KEGG" id="acan:ACA1_400250"/>
<dbReference type="VEuPathDB" id="AmoebaDB:ACA1_400250"/>